<dbReference type="Proteomes" id="UP001321749">
    <property type="component" value="Unassembled WGS sequence"/>
</dbReference>
<evidence type="ECO:0000256" key="1">
    <source>
        <dbReference type="SAM" id="Phobius"/>
    </source>
</evidence>
<keyword evidence="1" id="KW-0472">Membrane</keyword>
<evidence type="ECO:0000313" key="3">
    <source>
        <dbReference type="Proteomes" id="UP001321749"/>
    </source>
</evidence>
<dbReference type="PANTHER" id="PTHR34414:SF1">
    <property type="entry name" value="SUBTILISIN-LIKE SERINE PROTEASE"/>
    <property type="match status" value="1"/>
</dbReference>
<keyword evidence="1" id="KW-0812">Transmembrane</keyword>
<protein>
    <submittedName>
        <fullName evidence="2">Uncharacterized protein</fullName>
    </submittedName>
</protein>
<comment type="caution">
    <text evidence="2">The sequence shown here is derived from an EMBL/GenBank/DDBJ whole genome shotgun (WGS) entry which is preliminary data.</text>
</comment>
<dbReference type="AlphaFoldDB" id="A0AAV9HPJ3"/>
<gene>
    <name evidence="2" type="ORF">QBC42DRAFT_297634</name>
</gene>
<dbReference type="InterPro" id="IPR046536">
    <property type="entry name" value="DUF6601"/>
</dbReference>
<proteinExistence type="predicted"/>
<accession>A0AAV9HPJ3</accession>
<organism evidence="2 3">
    <name type="scientific">Cladorrhinum samala</name>
    <dbReference type="NCBI Taxonomy" id="585594"/>
    <lineage>
        <taxon>Eukaryota</taxon>
        <taxon>Fungi</taxon>
        <taxon>Dikarya</taxon>
        <taxon>Ascomycota</taxon>
        <taxon>Pezizomycotina</taxon>
        <taxon>Sordariomycetes</taxon>
        <taxon>Sordariomycetidae</taxon>
        <taxon>Sordariales</taxon>
        <taxon>Podosporaceae</taxon>
        <taxon>Cladorrhinum</taxon>
    </lineage>
</organism>
<dbReference type="PANTHER" id="PTHR34414">
    <property type="entry name" value="HET DOMAIN-CONTAINING PROTEIN-RELATED"/>
    <property type="match status" value="1"/>
</dbReference>
<feature type="transmembrane region" description="Helical" evidence="1">
    <location>
        <begin position="276"/>
        <end position="297"/>
    </location>
</feature>
<name>A0AAV9HPJ3_9PEZI</name>
<reference evidence="2" key="1">
    <citation type="journal article" date="2023" name="Mol. Phylogenet. Evol.">
        <title>Genome-scale phylogeny and comparative genomics of the fungal order Sordariales.</title>
        <authorList>
            <person name="Hensen N."/>
            <person name="Bonometti L."/>
            <person name="Westerberg I."/>
            <person name="Brannstrom I.O."/>
            <person name="Guillou S."/>
            <person name="Cros-Aarteil S."/>
            <person name="Calhoun S."/>
            <person name="Haridas S."/>
            <person name="Kuo A."/>
            <person name="Mondo S."/>
            <person name="Pangilinan J."/>
            <person name="Riley R."/>
            <person name="LaButti K."/>
            <person name="Andreopoulos B."/>
            <person name="Lipzen A."/>
            <person name="Chen C."/>
            <person name="Yan M."/>
            <person name="Daum C."/>
            <person name="Ng V."/>
            <person name="Clum A."/>
            <person name="Steindorff A."/>
            <person name="Ohm R.A."/>
            <person name="Martin F."/>
            <person name="Silar P."/>
            <person name="Natvig D.O."/>
            <person name="Lalanne C."/>
            <person name="Gautier V."/>
            <person name="Ament-Velasquez S.L."/>
            <person name="Kruys A."/>
            <person name="Hutchinson M.I."/>
            <person name="Powell A.J."/>
            <person name="Barry K."/>
            <person name="Miller A.N."/>
            <person name="Grigoriev I.V."/>
            <person name="Debuchy R."/>
            <person name="Gladieux P."/>
            <person name="Hiltunen Thoren M."/>
            <person name="Johannesson H."/>
        </authorList>
    </citation>
    <scope>NUCLEOTIDE SEQUENCE</scope>
    <source>
        <strain evidence="2">PSN324</strain>
    </source>
</reference>
<dbReference type="Pfam" id="PF20246">
    <property type="entry name" value="DUF6601"/>
    <property type="match status" value="1"/>
</dbReference>
<keyword evidence="3" id="KW-1185">Reference proteome</keyword>
<reference evidence="2" key="2">
    <citation type="submission" date="2023-06" db="EMBL/GenBank/DDBJ databases">
        <authorList>
            <consortium name="Lawrence Berkeley National Laboratory"/>
            <person name="Mondo S.J."/>
            <person name="Hensen N."/>
            <person name="Bonometti L."/>
            <person name="Westerberg I."/>
            <person name="Brannstrom I.O."/>
            <person name="Guillou S."/>
            <person name="Cros-Aarteil S."/>
            <person name="Calhoun S."/>
            <person name="Haridas S."/>
            <person name="Kuo A."/>
            <person name="Pangilinan J."/>
            <person name="Riley R."/>
            <person name="Labutti K."/>
            <person name="Andreopoulos B."/>
            <person name="Lipzen A."/>
            <person name="Chen C."/>
            <person name="Yanf M."/>
            <person name="Daum C."/>
            <person name="Ng V."/>
            <person name="Clum A."/>
            <person name="Steindorff A."/>
            <person name="Ohm R."/>
            <person name="Martin F."/>
            <person name="Silar P."/>
            <person name="Natvig D."/>
            <person name="Lalanne C."/>
            <person name="Gautier V."/>
            <person name="Ament-Velasquez S.L."/>
            <person name="Kruys A."/>
            <person name="Hutchinson M.I."/>
            <person name="Powell A.J."/>
            <person name="Barry K."/>
            <person name="Miller A.N."/>
            <person name="Grigoriev I.V."/>
            <person name="Debuchy R."/>
            <person name="Gladieux P."/>
            <person name="Thoren M.H."/>
            <person name="Johannesson H."/>
        </authorList>
    </citation>
    <scope>NUCLEOTIDE SEQUENCE</scope>
    <source>
        <strain evidence="2">PSN324</strain>
    </source>
</reference>
<dbReference type="EMBL" id="MU864989">
    <property type="protein sequence ID" value="KAK4461518.1"/>
    <property type="molecule type" value="Genomic_DNA"/>
</dbReference>
<sequence length="367" mass="41292">MCPLSPESRRRPSLPPMSHMAMPCPLGQWPLKTDVFGRRQEEGVGDGLPAVYRYYAAPGKRVVGNPADDIPAFLGTQLSLGGLADMLKHLWLAGAERPATPLHLHVALGRQIAIVDRMDLHLLWYNKGRLFVKSVPRFLLDPTFCSSNLQCPDGCACDDPPTDTWCRGIERKVALGFLYTYVCLISSETDFHIANETRLLPRNQDDSPIKWTDWKAFARELVEMHDRNPDMVHPRFLRAELRLSRIDAIHRLTRLPPFRPYIRGWRSYSTLFRDNLAWMATAAVFLALVLTAMQVGLATQRLQNNITFQQASYGFTVFAILGPICAFGLVVLGALFNLVIDLPAAVFGRRRNRAARGTWGQVSQPTP</sequence>
<feature type="transmembrane region" description="Helical" evidence="1">
    <location>
        <begin position="317"/>
        <end position="340"/>
    </location>
</feature>
<evidence type="ECO:0000313" key="2">
    <source>
        <dbReference type="EMBL" id="KAK4461518.1"/>
    </source>
</evidence>
<keyword evidence="1" id="KW-1133">Transmembrane helix</keyword>